<organism evidence="2 3">
    <name type="scientific">Coleophoma cylindrospora</name>
    <dbReference type="NCBI Taxonomy" id="1849047"/>
    <lineage>
        <taxon>Eukaryota</taxon>
        <taxon>Fungi</taxon>
        <taxon>Dikarya</taxon>
        <taxon>Ascomycota</taxon>
        <taxon>Pezizomycotina</taxon>
        <taxon>Leotiomycetes</taxon>
        <taxon>Helotiales</taxon>
        <taxon>Dermateaceae</taxon>
        <taxon>Coleophoma</taxon>
    </lineage>
</organism>
<gene>
    <name evidence="2" type="ORF">BP6252_13088</name>
</gene>
<reference evidence="2 3" key="1">
    <citation type="journal article" date="2018" name="IMA Fungus">
        <title>IMA Genome-F 9: Draft genome sequence of Annulohypoxylon stygium, Aspergillus mulundensis, Berkeleyomyces basicola (syn. Thielaviopsis basicola), Ceratocystis smalleyi, two Cercospora beticola strains, Coleophoma cylindrospora, Fusarium fracticaudum, Phialophora cf. hyalina, and Morchella septimelata.</title>
        <authorList>
            <person name="Wingfield B.D."/>
            <person name="Bills G.F."/>
            <person name="Dong Y."/>
            <person name="Huang W."/>
            <person name="Nel W.J."/>
            <person name="Swalarsk-Parry B.S."/>
            <person name="Vaghefi N."/>
            <person name="Wilken P.M."/>
            <person name="An Z."/>
            <person name="de Beer Z.W."/>
            <person name="De Vos L."/>
            <person name="Chen L."/>
            <person name="Duong T.A."/>
            <person name="Gao Y."/>
            <person name="Hammerbacher A."/>
            <person name="Kikkert J.R."/>
            <person name="Li Y."/>
            <person name="Li H."/>
            <person name="Li K."/>
            <person name="Li Q."/>
            <person name="Liu X."/>
            <person name="Ma X."/>
            <person name="Naidoo K."/>
            <person name="Pethybridge S.J."/>
            <person name="Sun J."/>
            <person name="Steenkamp E.T."/>
            <person name="van der Nest M.A."/>
            <person name="van Wyk S."/>
            <person name="Wingfield M.J."/>
            <person name="Xiong C."/>
            <person name="Yue Q."/>
            <person name="Zhang X."/>
        </authorList>
    </citation>
    <scope>NUCLEOTIDE SEQUENCE [LARGE SCALE GENOMIC DNA]</scope>
    <source>
        <strain evidence="2 3">BP6252</strain>
    </source>
</reference>
<dbReference type="Proteomes" id="UP000256645">
    <property type="component" value="Unassembled WGS sequence"/>
</dbReference>
<dbReference type="EMBL" id="PDLM01000017">
    <property type="protein sequence ID" value="RDW58612.1"/>
    <property type="molecule type" value="Genomic_DNA"/>
</dbReference>
<sequence>MLNAQDNGPRDVFADINYFAADGQVREVASWRKRYLGVGDEHTRKMRVHDVRPFADHLTLDKNGFQFTKLSPKNRDTDDDALIQTEYYKEVEELVKNMTGADVVYVFNHATRRASTNIIQGVPDEKGQVPSGHPHVDYCGVPELMEGTKKELSLPEEIKTLFDSSLRFSFINAWRPIQTAKRDPLALADAMTVPDSDYLVRARTFPSGINAGNYVMSHGSQEQKHQWYYMPEMQPNDMVVFNGYDTKQDWPGWRCPHTAIVLPDTESLPPRQSIECRAVCFWNKSQS</sequence>
<dbReference type="PANTHER" id="PTHR34598:SF3">
    <property type="entry name" value="OXIDOREDUCTASE AN1597"/>
    <property type="match status" value="1"/>
</dbReference>
<evidence type="ECO:0000313" key="3">
    <source>
        <dbReference type="Proteomes" id="UP000256645"/>
    </source>
</evidence>
<protein>
    <submittedName>
        <fullName evidence="2">Uncharacterized protein</fullName>
    </submittedName>
</protein>
<accession>A0A3D8Q9T5</accession>
<evidence type="ECO:0000256" key="1">
    <source>
        <dbReference type="ARBA" id="ARBA00023604"/>
    </source>
</evidence>
<dbReference type="InterPro" id="IPR044053">
    <property type="entry name" value="AsaB-like"/>
</dbReference>
<dbReference type="GO" id="GO:0016491">
    <property type="term" value="F:oxidoreductase activity"/>
    <property type="evidence" value="ECO:0007669"/>
    <property type="project" value="InterPro"/>
</dbReference>
<evidence type="ECO:0000313" key="2">
    <source>
        <dbReference type="EMBL" id="RDW58612.1"/>
    </source>
</evidence>
<dbReference type="NCBIfam" id="NF041278">
    <property type="entry name" value="CmcJ_NvfI_EfuI"/>
    <property type="match status" value="1"/>
</dbReference>
<dbReference type="STRING" id="1849047.A0A3D8Q9T5"/>
<comment type="caution">
    <text evidence="2">The sequence shown here is derived from an EMBL/GenBank/DDBJ whole genome shotgun (WGS) entry which is preliminary data.</text>
</comment>
<dbReference type="AlphaFoldDB" id="A0A3D8Q9T5"/>
<comment type="similarity">
    <text evidence="1">Belongs to the asaB hydroxylase/desaturase family.</text>
</comment>
<keyword evidence="3" id="KW-1185">Reference proteome</keyword>
<dbReference type="PANTHER" id="PTHR34598">
    <property type="entry name" value="BLL6449 PROTEIN"/>
    <property type="match status" value="1"/>
</dbReference>
<dbReference type="OrthoDB" id="412788at2759"/>
<name>A0A3D8Q9T5_9HELO</name>
<proteinExistence type="inferred from homology"/>